<gene>
    <name evidence="1" type="ORF">SORBI_3001G307100</name>
</gene>
<sequence>MMRLPPPPCDCLRPSSVHCLHLGVGAPSCADAPQAGPSQPVASTACA</sequence>
<dbReference type="Gramene" id="KXG38977">
    <property type="protein sequence ID" value="KXG38977"/>
    <property type="gene ID" value="SORBI_3001G307100"/>
</dbReference>
<proteinExistence type="predicted"/>
<dbReference type="Proteomes" id="UP000000768">
    <property type="component" value="Chromosome 1"/>
</dbReference>
<dbReference type="EMBL" id="CM000760">
    <property type="protein sequence ID" value="KXG38977.1"/>
    <property type="molecule type" value="Genomic_DNA"/>
</dbReference>
<protein>
    <submittedName>
        <fullName evidence="1">Uncharacterized protein</fullName>
    </submittedName>
</protein>
<reference evidence="2" key="2">
    <citation type="journal article" date="2018" name="Plant J.">
        <title>The Sorghum bicolor reference genome: improved assembly, gene annotations, a transcriptome atlas, and signatures of genome organization.</title>
        <authorList>
            <person name="McCormick R.F."/>
            <person name="Truong S.K."/>
            <person name="Sreedasyam A."/>
            <person name="Jenkins J."/>
            <person name="Shu S."/>
            <person name="Sims D."/>
            <person name="Kennedy M."/>
            <person name="Amirebrahimi M."/>
            <person name="Weers B.D."/>
            <person name="McKinley B."/>
            <person name="Mattison A."/>
            <person name="Morishige D.T."/>
            <person name="Grimwood J."/>
            <person name="Schmutz J."/>
            <person name="Mullet J.E."/>
        </authorList>
    </citation>
    <scope>NUCLEOTIDE SEQUENCE [LARGE SCALE GENOMIC DNA]</scope>
    <source>
        <strain evidence="2">cv. BTx623</strain>
    </source>
</reference>
<evidence type="ECO:0000313" key="1">
    <source>
        <dbReference type="EMBL" id="KXG38977.1"/>
    </source>
</evidence>
<keyword evidence="2" id="KW-1185">Reference proteome</keyword>
<dbReference type="InParanoid" id="A0A1B6QM48"/>
<organism evidence="1 2">
    <name type="scientific">Sorghum bicolor</name>
    <name type="common">Sorghum</name>
    <name type="synonym">Sorghum vulgare</name>
    <dbReference type="NCBI Taxonomy" id="4558"/>
    <lineage>
        <taxon>Eukaryota</taxon>
        <taxon>Viridiplantae</taxon>
        <taxon>Streptophyta</taxon>
        <taxon>Embryophyta</taxon>
        <taxon>Tracheophyta</taxon>
        <taxon>Spermatophyta</taxon>
        <taxon>Magnoliopsida</taxon>
        <taxon>Liliopsida</taxon>
        <taxon>Poales</taxon>
        <taxon>Poaceae</taxon>
        <taxon>PACMAD clade</taxon>
        <taxon>Panicoideae</taxon>
        <taxon>Andropogonodae</taxon>
        <taxon>Andropogoneae</taxon>
        <taxon>Sorghinae</taxon>
        <taxon>Sorghum</taxon>
    </lineage>
</organism>
<reference evidence="1 2" key="1">
    <citation type="journal article" date="2009" name="Nature">
        <title>The Sorghum bicolor genome and the diversification of grasses.</title>
        <authorList>
            <person name="Paterson A.H."/>
            <person name="Bowers J.E."/>
            <person name="Bruggmann R."/>
            <person name="Dubchak I."/>
            <person name="Grimwood J."/>
            <person name="Gundlach H."/>
            <person name="Haberer G."/>
            <person name="Hellsten U."/>
            <person name="Mitros T."/>
            <person name="Poliakov A."/>
            <person name="Schmutz J."/>
            <person name="Spannagl M."/>
            <person name="Tang H."/>
            <person name="Wang X."/>
            <person name="Wicker T."/>
            <person name="Bharti A.K."/>
            <person name="Chapman J."/>
            <person name="Feltus F.A."/>
            <person name="Gowik U."/>
            <person name="Grigoriev I.V."/>
            <person name="Lyons E."/>
            <person name="Maher C.A."/>
            <person name="Martis M."/>
            <person name="Narechania A."/>
            <person name="Otillar R.P."/>
            <person name="Penning B.W."/>
            <person name="Salamov A.A."/>
            <person name="Wang Y."/>
            <person name="Zhang L."/>
            <person name="Carpita N.C."/>
            <person name="Freeling M."/>
            <person name="Gingle A.R."/>
            <person name="Hash C.T."/>
            <person name="Keller B."/>
            <person name="Klein P."/>
            <person name="Kresovich S."/>
            <person name="McCann M.C."/>
            <person name="Ming R."/>
            <person name="Peterson D.G."/>
            <person name="Mehboob-ur-Rahman"/>
            <person name="Ware D."/>
            <person name="Westhoff P."/>
            <person name="Mayer K.F."/>
            <person name="Messing J."/>
            <person name="Rokhsar D.S."/>
        </authorList>
    </citation>
    <scope>NUCLEOTIDE SEQUENCE [LARGE SCALE GENOMIC DNA]</scope>
    <source>
        <strain evidence="2">cv. BTx623</strain>
    </source>
</reference>
<accession>A0A1B6QM48</accession>
<name>A0A1B6QM48_SORBI</name>
<evidence type="ECO:0000313" key="2">
    <source>
        <dbReference type="Proteomes" id="UP000000768"/>
    </source>
</evidence>
<dbReference type="AlphaFoldDB" id="A0A1B6QM48"/>